<sequence>MPHLNRKQEALREIDNRISSLLPYISSSLFRRQIGLLLSLRKIHENSRYYQRIPHSSHYENHDYLFLRSSLLPSTDDKIIKTLHMNRAEFTSVVALFGDDDIFKSQGRKPQAPPKVQLATCIYRMAGGESIRTVQNHFNLSHGSVSLYTERSLIAIVSSLKKYISWPSGEERAVIARELYAQYGIPSCVGFIDGTDIVLHQAPTVGSEKAHTMQCYEERDGYFKLIAVVDHLKRFRYGWFSYSAVANDQMAQGQSDLHGNPDRFFSPKEYVLGDAGMKSSDTVIPLFKRERRQVGHKAYFNHKCAKAQVMIEQAFGILKNRWRILQDYHLTCRTITDEARLYLVIQACMVLHNLVLGTWKDSLTTSEVEEVMNISERVTDTGDEAANGRRDEVVAEMVRDEVCKDPGFDVNTFEI</sequence>
<dbReference type="GO" id="GO:0004518">
    <property type="term" value="F:nuclease activity"/>
    <property type="evidence" value="ECO:0007669"/>
    <property type="project" value="UniProtKB-KW"/>
</dbReference>
<dbReference type="PANTHER" id="PTHR22930:SF85">
    <property type="entry name" value="GH03217P-RELATED"/>
    <property type="match status" value="1"/>
</dbReference>
<evidence type="ECO:0000256" key="3">
    <source>
        <dbReference type="ARBA" id="ARBA00006958"/>
    </source>
</evidence>
<dbReference type="PANTHER" id="PTHR22930">
    <property type="match status" value="1"/>
</dbReference>
<dbReference type="OrthoDB" id="2575743at2759"/>
<comment type="subcellular location">
    <subcellularLocation>
        <location evidence="2">Nucleus</location>
    </subcellularLocation>
</comment>
<evidence type="ECO:0000256" key="2">
    <source>
        <dbReference type="ARBA" id="ARBA00004123"/>
    </source>
</evidence>
<evidence type="ECO:0000256" key="7">
    <source>
        <dbReference type="ARBA" id="ARBA00023242"/>
    </source>
</evidence>
<dbReference type="Pfam" id="PF13359">
    <property type="entry name" value="DDE_Tnp_4"/>
    <property type="match status" value="1"/>
</dbReference>
<feature type="domain" description="DDE Tnp4" evidence="8">
    <location>
        <begin position="192"/>
        <end position="353"/>
    </location>
</feature>
<gene>
    <name evidence="9" type="ordered locus">CNE04055</name>
</gene>
<name>A0A0S2LIN3_CRYD1</name>
<dbReference type="AlphaFoldDB" id="A0A0S2LIN3"/>
<evidence type="ECO:0000256" key="6">
    <source>
        <dbReference type="ARBA" id="ARBA00022801"/>
    </source>
</evidence>
<dbReference type="GO" id="GO:0005634">
    <property type="term" value="C:nucleus"/>
    <property type="evidence" value="ECO:0007669"/>
    <property type="project" value="UniProtKB-SubCell"/>
</dbReference>
<dbReference type="GO" id="GO:0046872">
    <property type="term" value="F:metal ion binding"/>
    <property type="evidence" value="ECO:0007669"/>
    <property type="project" value="UniProtKB-KW"/>
</dbReference>
<evidence type="ECO:0000256" key="4">
    <source>
        <dbReference type="ARBA" id="ARBA00022722"/>
    </source>
</evidence>
<reference evidence="9 10" key="1">
    <citation type="journal article" date="2005" name="Science">
        <title>The genome of the basidiomycetous yeast and human pathogen Cryptococcus neoformans.</title>
        <authorList>
            <person name="Loftus B.J."/>
            <person name="Fung E."/>
            <person name="Roncaglia P."/>
            <person name="Rowley D."/>
            <person name="Amedeo P."/>
            <person name="Bruno D."/>
            <person name="Vamathevan J."/>
            <person name="Miranda M."/>
            <person name="Anderson I.J."/>
            <person name="Fraser J.A."/>
            <person name="Allen J.E."/>
            <person name="Bosdet I.E."/>
            <person name="Brent M.R."/>
            <person name="Chiu R."/>
            <person name="Doering T.L."/>
            <person name="Donlin M.J."/>
            <person name="D'Souza C.A."/>
            <person name="Fox D.S."/>
            <person name="Grinberg V."/>
            <person name="Fu J."/>
            <person name="Fukushima M."/>
            <person name="Haas B.J."/>
            <person name="Huang J.C."/>
            <person name="Janbon G."/>
            <person name="Jones S.J."/>
            <person name="Koo H.L."/>
            <person name="Krzywinski M.I."/>
            <person name="Kwon-Chung J.K."/>
            <person name="Lengeler K.B."/>
            <person name="Maiti R."/>
            <person name="Marra M.A."/>
            <person name="Marra R.E."/>
            <person name="Mathewson C.A."/>
            <person name="Mitchell T.G."/>
            <person name="Pertea M."/>
            <person name="Riggs F.R."/>
            <person name="Salzberg S.L."/>
            <person name="Schein J.E."/>
            <person name="Shvartsbeyn A."/>
            <person name="Shin H."/>
            <person name="Shumway M."/>
            <person name="Specht C.A."/>
            <person name="Suh B.B."/>
            <person name="Tenney A."/>
            <person name="Utterback T.R."/>
            <person name="Wickes B.L."/>
            <person name="Wortman J.R."/>
            <person name="Wye N.H."/>
            <person name="Kronstad J.W."/>
            <person name="Lodge J.K."/>
            <person name="Heitman J."/>
            <person name="Davis R.W."/>
            <person name="Fraser C.M."/>
            <person name="Hyman R.W."/>
        </authorList>
    </citation>
    <scope>NUCLEOTIDE SEQUENCE [LARGE SCALE GENOMIC DNA]</scope>
    <source>
        <strain evidence="10">JEC21 / ATCC MYA-565</strain>
    </source>
</reference>
<evidence type="ECO:0000256" key="5">
    <source>
        <dbReference type="ARBA" id="ARBA00022723"/>
    </source>
</evidence>
<evidence type="ECO:0000256" key="1">
    <source>
        <dbReference type="ARBA" id="ARBA00001968"/>
    </source>
</evidence>
<proteinExistence type="inferred from homology"/>
<keyword evidence="4" id="KW-0540">Nuclease</keyword>
<dbReference type="GeneID" id="36392878"/>
<evidence type="ECO:0000313" key="10">
    <source>
        <dbReference type="Proteomes" id="UP000002149"/>
    </source>
</evidence>
<comment type="similarity">
    <text evidence="3">Belongs to the HARBI1 family.</text>
</comment>
<accession>A0A0S2LIN3</accession>
<dbReference type="InterPro" id="IPR045249">
    <property type="entry name" value="HARBI1-like"/>
</dbReference>
<protein>
    <recommendedName>
        <fullName evidence="8">DDE Tnp4 domain-containing protein</fullName>
    </recommendedName>
</protein>
<keyword evidence="7" id="KW-0539">Nucleus</keyword>
<dbReference type="EMBL" id="AE017345">
    <property type="protein sequence ID" value="ALO60582.1"/>
    <property type="molecule type" value="Genomic_DNA"/>
</dbReference>
<dbReference type="KEGG" id="cne:CNE04055"/>
<keyword evidence="10" id="KW-1185">Reference proteome</keyword>
<organism evidence="9 10">
    <name type="scientific">Cryptococcus deneoformans (strain JEC21 / ATCC MYA-565)</name>
    <name type="common">Cryptococcus neoformans var. neoformans serotype D</name>
    <dbReference type="NCBI Taxonomy" id="214684"/>
    <lineage>
        <taxon>Eukaryota</taxon>
        <taxon>Fungi</taxon>
        <taxon>Dikarya</taxon>
        <taxon>Basidiomycota</taxon>
        <taxon>Agaricomycotina</taxon>
        <taxon>Tremellomycetes</taxon>
        <taxon>Tremellales</taxon>
        <taxon>Cryptococcaceae</taxon>
        <taxon>Cryptococcus</taxon>
        <taxon>Cryptococcus neoformans species complex</taxon>
    </lineage>
</organism>
<evidence type="ECO:0000259" key="8">
    <source>
        <dbReference type="Pfam" id="PF13359"/>
    </source>
</evidence>
<dbReference type="InterPro" id="IPR027806">
    <property type="entry name" value="HARBI1_dom"/>
</dbReference>
<keyword evidence="5" id="KW-0479">Metal-binding</keyword>
<dbReference type="Proteomes" id="UP000002149">
    <property type="component" value="Chromosome 5"/>
</dbReference>
<keyword evidence="6" id="KW-0378">Hydrolase</keyword>
<dbReference type="InParanoid" id="A0A0S2LIN3"/>
<comment type="cofactor">
    <cofactor evidence="1">
        <name>a divalent metal cation</name>
        <dbReference type="ChEBI" id="CHEBI:60240"/>
    </cofactor>
</comment>
<dbReference type="PaxDb" id="214684-A0A0S2LIN3"/>
<dbReference type="RefSeq" id="XP_024514389.1">
    <property type="nucleotide sequence ID" value="XM_024658542.1"/>
</dbReference>
<dbReference type="GO" id="GO:0016787">
    <property type="term" value="F:hydrolase activity"/>
    <property type="evidence" value="ECO:0007669"/>
    <property type="project" value="UniProtKB-KW"/>
</dbReference>
<evidence type="ECO:0000313" key="9">
    <source>
        <dbReference type="EMBL" id="ALO60582.1"/>
    </source>
</evidence>
<dbReference type="VEuPathDB" id="FungiDB:CNE04055"/>